<gene>
    <name evidence="1" type="ORF">CDAR_593171</name>
</gene>
<organism evidence="1 2">
    <name type="scientific">Caerostris darwini</name>
    <dbReference type="NCBI Taxonomy" id="1538125"/>
    <lineage>
        <taxon>Eukaryota</taxon>
        <taxon>Metazoa</taxon>
        <taxon>Ecdysozoa</taxon>
        <taxon>Arthropoda</taxon>
        <taxon>Chelicerata</taxon>
        <taxon>Arachnida</taxon>
        <taxon>Araneae</taxon>
        <taxon>Araneomorphae</taxon>
        <taxon>Entelegynae</taxon>
        <taxon>Araneoidea</taxon>
        <taxon>Araneidae</taxon>
        <taxon>Caerostris</taxon>
    </lineage>
</organism>
<reference evidence="1 2" key="1">
    <citation type="submission" date="2021-06" db="EMBL/GenBank/DDBJ databases">
        <title>Caerostris darwini draft genome.</title>
        <authorList>
            <person name="Kono N."/>
            <person name="Arakawa K."/>
        </authorList>
    </citation>
    <scope>NUCLEOTIDE SEQUENCE [LARGE SCALE GENOMIC DNA]</scope>
</reference>
<accession>A0AAV4TY77</accession>
<evidence type="ECO:0000313" key="2">
    <source>
        <dbReference type="Proteomes" id="UP001054837"/>
    </source>
</evidence>
<sequence length="94" mass="10690">MAEGINFPHPWCSSSSDGGSESTLIFLRQFKSLASYHKEYFSFSEEYNHEVLRMRNSFGVANKLLRGGLLVFVLNDGGGRDGLRQTELCERQRL</sequence>
<dbReference type="AlphaFoldDB" id="A0AAV4TY77"/>
<keyword evidence="2" id="KW-1185">Reference proteome</keyword>
<protein>
    <submittedName>
        <fullName evidence="1">Uncharacterized protein</fullName>
    </submittedName>
</protein>
<evidence type="ECO:0000313" key="1">
    <source>
        <dbReference type="EMBL" id="GIY50969.1"/>
    </source>
</evidence>
<proteinExistence type="predicted"/>
<dbReference type="EMBL" id="BPLQ01010482">
    <property type="protein sequence ID" value="GIY50969.1"/>
    <property type="molecule type" value="Genomic_DNA"/>
</dbReference>
<comment type="caution">
    <text evidence="1">The sequence shown here is derived from an EMBL/GenBank/DDBJ whole genome shotgun (WGS) entry which is preliminary data.</text>
</comment>
<dbReference type="Proteomes" id="UP001054837">
    <property type="component" value="Unassembled WGS sequence"/>
</dbReference>
<name>A0AAV4TY77_9ARAC</name>